<feature type="region of interest" description="Disordered" evidence="1">
    <location>
        <begin position="320"/>
        <end position="339"/>
    </location>
</feature>
<evidence type="ECO:0000313" key="2">
    <source>
        <dbReference type="EMBL" id="MPC48147.1"/>
    </source>
</evidence>
<gene>
    <name evidence="2" type="ORF">E2C01_041914</name>
</gene>
<evidence type="ECO:0000313" key="3">
    <source>
        <dbReference type="Proteomes" id="UP000324222"/>
    </source>
</evidence>
<protein>
    <submittedName>
        <fullName evidence="2">Uncharacterized protein</fullName>
    </submittedName>
</protein>
<proteinExistence type="predicted"/>
<comment type="caution">
    <text evidence="2">The sequence shown here is derived from an EMBL/GenBank/DDBJ whole genome shotgun (WGS) entry which is preliminary data.</text>
</comment>
<keyword evidence="3" id="KW-1185">Reference proteome</keyword>
<dbReference type="EMBL" id="VSRR010008127">
    <property type="protein sequence ID" value="MPC48147.1"/>
    <property type="molecule type" value="Genomic_DNA"/>
</dbReference>
<feature type="compositionally biased region" description="Polar residues" evidence="1">
    <location>
        <begin position="44"/>
        <end position="56"/>
    </location>
</feature>
<dbReference type="AlphaFoldDB" id="A0A5B7FRZ5"/>
<organism evidence="2 3">
    <name type="scientific">Portunus trituberculatus</name>
    <name type="common">Swimming crab</name>
    <name type="synonym">Neptunus trituberculatus</name>
    <dbReference type="NCBI Taxonomy" id="210409"/>
    <lineage>
        <taxon>Eukaryota</taxon>
        <taxon>Metazoa</taxon>
        <taxon>Ecdysozoa</taxon>
        <taxon>Arthropoda</taxon>
        <taxon>Crustacea</taxon>
        <taxon>Multicrustacea</taxon>
        <taxon>Malacostraca</taxon>
        <taxon>Eumalacostraca</taxon>
        <taxon>Eucarida</taxon>
        <taxon>Decapoda</taxon>
        <taxon>Pleocyemata</taxon>
        <taxon>Brachyura</taxon>
        <taxon>Eubrachyura</taxon>
        <taxon>Portunoidea</taxon>
        <taxon>Portunidae</taxon>
        <taxon>Portuninae</taxon>
        <taxon>Portunus</taxon>
    </lineage>
</organism>
<sequence length="365" mass="40503">MTSSVKRMLNTSSDSNDASTLPTTKTAKQEEAPCVQRASDSLPAASTSIPRTLPLNSMPAQASPSFAPRDDYLKLLFRDNPSLEIKLRWLSEVNKNFNPDHTLAEVKMSVVTSRFVYISRTRKDIIDSVMRGDILSLFLNAQNSPQRSQKYPTYLLTRYPVCADPSLEKALPGVYRARRLIQDGEPINRIVITWSLPDQPPPYITFDFLPCLPACEVRRMKDEQPWCFRCWGIGHILRYCSCLEKCAWCAGQHRSLTCAHLPQSLPTSSASASPESAATAHVSDSPAVDTSQWQCPRYRQPSVNVWHGCTRCPTTSVVASTSPPQSGSHSSQHDPAASQAASLEVPDVSLCGVHDFSVFLIYRTL</sequence>
<evidence type="ECO:0000256" key="1">
    <source>
        <dbReference type="SAM" id="MobiDB-lite"/>
    </source>
</evidence>
<feature type="compositionally biased region" description="Low complexity" evidence="1">
    <location>
        <begin position="320"/>
        <end position="330"/>
    </location>
</feature>
<feature type="region of interest" description="Disordered" evidence="1">
    <location>
        <begin position="1"/>
        <end position="56"/>
    </location>
</feature>
<name>A0A5B7FRZ5_PORTR</name>
<feature type="compositionally biased region" description="Polar residues" evidence="1">
    <location>
        <begin position="1"/>
        <end position="26"/>
    </location>
</feature>
<dbReference type="OrthoDB" id="6376548at2759"/>
<accession>A0A5B7FRZ5</accession>
<reference evidence="2 3" key="1">
    <citation type="submission" date="2019-05" db="EMBL/GenBank/DDBJ databases">
        <title>Another draft genome of Portunus trituberculatus and its Hox gene families provides insights of decapod evolution.</title>
        <authorList>
            <person name="Jeong J.-H."/>
            <person name="Song I."/>
            <person name="Kim S."/>
            <person name="Choi T."/>
            <person name="Kim D."/>
            <person name="Ryu S."/>
            <person name="Kim W."/>
        </authorList>
    </citation>
    <scope>NUCLEOTIDE SEQUENCE [LARGE SCALE GENOMIC DNA]</scope>
    <source>
        <tissue evidence="2">Muscle</tissue>
    </source>
</reference>
<dbReference type="Proteomes" id="UP000324222">
    <property type="component" value="Unassembled WGS sequence"/>
</dbReference>